<comment type="catalytic activity">
    <reaction evidence="10">
        <text>[protein]-C-terminal S-[(2E,6E)-farnesyl]-L-cysteine + S-adenosyl-L-methionine = [protein]-C-terminal S-[(2E,6E)-farnesyl]-L-cysteine methyl ester + S-adenosyl-L-homocysteine</text>
        <dbReference type="Rhea" id="RHEA:21672"/>
        <dbReference type="Rhea" id="RHEA-COMP:12125"/>
        <dbReference type="Rhea" id="RHEA-COMP:12126"/>
        <dbReference type="ChEBI" id="CHEBI:57856"/>
        <dbReference type="ChEBI" id="CHEBI:59789"/>
        <dbReference type="ChEBI" id="CHEBI:90510"/>
        <dbReference type="ChEBI" id="CHEBI:90511"/>
        <dbReference type="EC" id="2.1.1.100"/>
    </reaction>
</comment>
<dbReference type="EMBL" id="LXTC01000001">
    <property type="protein sequence ID" value="OBA23797.1"/>
    <property type="molecule type" value="Genomic_DNA"/>
</dbReference>
<evidence type="ECO:0000256" key="10">
    <source>
        <dbReference type="RuleBase" id="RU362022"/>
    </source>
</evidence>
<evidence type="ECO:0000313" key="12">
    <source>
        <dbReference type="Proteomes" id="UP000092555"/>
    </source>
</evidence>
<dbReference type="Proteomes" id="UP000092555">
    <property type="component" value="Unassembled WGS sequence"/>
</dbReference>
<dbReference type="AlphaFoldDB" id="A0A1A0HIT4"/>
<evidence type="ECO:0000256" key="5">
    <source>
        <dbReference type="ARBA" id="ARBA00022679"/>
    </source>
</evidence>
<evidence type="ECO:0000256" key="9">
    <source>
        <dbReference type="ARBA" id="ARBA00023136"/>
    </source>
</evidence>
<comment type="caution">
    <text evidence="10">Lacks conserved residue(s) required for the propagation of feature annotation.</text>
</comment>
<keyword evidence="9 10" id="KW-0472">Membrane</keyword>
<dbReference type="OrthoDB" id="422086at2759"/>
<accession>A0A1A0HIT4</accession>
<comment type="similarity">
    <text evidence="2 10">Belongs to the class VI-like SAM-binding methyltransferase superfamily. Isoprenylcysteine carboxyl methyltransferase family.</text>
</comment>
<dbReference type="RefSeq" id="XP_018714278.1">
    <property type="nucleotide sequence ID" value="XM_018856894.1"/>
</dbReference>
<dbReference type="InterPro" id="IPR025770">
    <property type="entry name" value="PPMT_MeTrfase"/>
</dbReference>
<evidence type="ECO:0000256" key="1">
    <source>
        <dbReference type="ARBA" id="ARBA00004141"/>
    </source>
</evidence>
<keyword evidence="6 10" id="KW-0949">S-adenosyl-L-methionine</keyword>
<dbReference type="EC" id="2.1.1.100" evidence="3 10"/>
<evidence type="ECO:0000256" key="3">
    <source>
        <dbReference type="ARBA" id="ARBA00012151"/>
    </source>
</evidence>
<comment type="caution">
    <text evidence="11">The sequence shown here is derived from an EMBL/GenBank/DDBJ whole genome shotgun (WGS) entry which is preliminary data.</text>
</comment>
<keyword evidence="10" id="KW-0256">Endoplasmic reticulum</keyword>
<dbReference type="GO" id="GO:0004671">
    <property type="term" value="F:protein C-terminal S-isoprenylcysteine carboxyl O-methyltransferase activity"/>
    <property type="evidence" value="ECO:0007669"/>
    <property type="project" value="UniProtKB-EC"/>
</dbReference>
<evidence type="ECO:0000256" key="6">
    <source>
        <dbReference type="ARBA" id="ARBA00022691"/>
    </source>
</evidence>
<dbReference type="Gene3D" id="1.20.120.1630">
    <property type="match status" value="1"/>
</dbReference>
<feature type="transmembrane region" description="Helical" evidence="10">
    <location>
        <begin position="61"/>
        <end position="85"/>
    </location>
</feature>
<reference evidence="11 12" key="1">
    <citation type="submission" date="2016-05" db="EMBL/GenBank/DDBJ databases">
        <title>Comparative genomics of biotechnologically important yeasts.</title>
        <authorList>
            <consortium name="DOE Joint Genome Institute"/>
            <person name="Riley R."/>
            <person name="Haridas S."/>
            <person name="Wolfe K.H."/>
            <person name="Lopes M.R."/>
            <person name="Hittinger C.T."/>
            <person name="Goker M."/>
            <person name="Salamov A."/>
            <person name="Wisecaver J."/>
            <person name="Long T.M."/>
            <person name="Aerts A.L."/>
            <person name="Barry K."/>
            <person name="Choi C."/>
            <person name="Clum A."/>
            <person name="Coughlan A.Y."/>
            <person name="Deshpande S."/>
            <person name="Douglass A.P."/>
            <person name="Hanson S.J."/>
            <person name="Klenk H.-P."/>
            <person name="LaButti K."/>
            <person name="Lapidus A."/>
            <person name="Lindquist E."/>
            <person name="Lipzen A."/>
            <person name="Meier-kolthoff J.P."/>
            <person name="Ohm R.A."/>
            <person name="Otillar R.P."/>
            <person name="Pangilinan J."/>
            <person name="Peng Y."/>
            <person name="Rokas A."/>
            <person name="Rosa C.A."/>
            <person name="Scheuner C."/>
            <person name="Sibirny A.A."/>
            <person name="Slot J.C."/>
            <person name="Stielow J.B."/>
            <person name="Sun H."/>
            <person name="Kurtzman C.P."/>
            <person name="Blackwell M."/>
            <person name="Grigoriev I.V."/>
            <person name="Jeffries T.W."/>
        </authorList>
    </citation>
    <scope>NUCLEOTIDE SEQUENCE [LARGE SCALE GENOMIC DNA]</scope>
    <source>
        <strain evidence="11 12">NRRL YB-4993</strain>
    </source>
</reference>
<dbReference type="InterPro" id="IPR007269">
    <property type="entry name" value="ICMT_MeTrfase"/>
</dbReference>
<evidence type="ECO:0000256" key="4">
    <source>
        <dbReference type="ARBA" id="ARBA00022603"/>
    </source>
</evidence>
<evidence type="ECO:0000256" key="2">
    <source>
        <dbReference type="ARBA" id="ARBA00009140"/>
    </source>
</evidence>
<dbReference type="PANTHER" id="PTHR12714:SF9">
    <property type="entry name" value="PROTEIN-S-ISOPRENYLCYSTEINE O-METHYLTRANSFERASE"/>
    <property type="match status" value="1"/>
</dbReference>
<dbReference type="GeneID" id="30029870"/>
<evidence type="ECO:0000256" key="8">
    <source>
        <dbReference type="ARBA" id="ARBA00022989"/>
    </source>
</evidence>
<dbReference type="PANTHER" id="PTHR12714">
    <property type="entry name" value="PROTEIN-S ISOPRENYLCYSTEINE O-METHYLTRANSFERASE"/>
    <property type="match status" value="1"/>
</dbReference>
<dbReference type="STRING" id="869754.A0A1A0HIT4"/>
<dbReference type="GO" id="GO:0032259">
    <property type="term" value="P:methylation"/>
    <property type="evidence" value="ECO:0007669"/>
    <property type="project" value="UniProtKB-KW"/>
</dbReference>
<keyword evidence="7 10" id="KW-0812">Transmembrane</keyword>
<dbReference type="Pfam" id="PF04140">
    <property type="entry name" value="ICMT"/>
    <property type="match status" value="1"/>
</dbReference>
<keyword evidence="8 10" id="KW-1133">Transmembrane helix</keyword>
<sequence>MSAVSMQVALLVTVGLASLYSIVWGGNSRLAKYTLAWACFHLAEYGCTKRYLPRTVTPHLFLIWGARGAVPLAAVHLASICEYLLTRKYGRHHGLPACGVLLAAAGIFVRGKAIHDCGNSFSHYIETETPQRLVTSGIYAWCRHPSYAGFLLYVVGMQTILGNVLVHALSLVVLVRFFGRRIQIEEHFLVARFYGARYEEYRARVCALVPYVY</sequence>
<evidence type="ECO:0000313" key="11">
    <source>
        <dbReference type="EMBL" id="OBA23797.1"/>
    </source>
</evidence>
<organism evidence="11 12">
    <name type="scientific">Metschnikowia bicuspidata var. bicuspidata NRRL YB-4993</name>
    <dbReference type="NCBI Taxonomy" id="869754"/>
    <lineage>
        <taxon>Eukaryota</taxon>
        <taxon>Fungi</taxon>
        <taxon>Dikarya</taxon>
        <taxon>Ascomycota</taxon>
        <taxon>Saccharomycotina</taxon>
        <taxon>Pichiomycetes</taxon>
        <taxon>Metschnikowiaceae</taxon>
        <taxon>Metschnikowia</taxon>
    </lineage>
</organism>
<evidence type="ECO:0000256" key="7">
    <source>
        <dbReference type="ARBA" id="ARBA00022692"/>
    </source>
</evidence>
<dbReference type="PROSITE" id="PS51564">
    <property type="entry name" value="SAM_ICMT"/>
    <property type="match status" value="1"/>
</dbReference>
<comment type="subcellular location">
    <subcellularLocation>
        <location evidence="10">Endoplasmic reticulum membrane</location>
        <topology evidence="10">Multi-pass membrane protein</topology>
    </subcellularLocation>
    <subcellularLocation>
        <location evidence="1">Membrane</location>
        <topology evidence="1">Multi-pass membrane protein</topology>
    </subcellularLocation>
</comment>
<gene>
    <name evidence="11" type="ORF">METBIDRAFT_37590</name>
</gene>
<keyword evidence="5" id="KW-0808">Transferase</keyword>
<keyword evidence="12" id="KW-1185">Reference proteome</keyword>
<protein>
    <recommendedName>
        <fullName evidence="3 10">Protein-S-isoprenylcysteine O-methyltransferase</fullName>
        <ecNumber evidence="3 10">2.1.1.100</ecNumber>
    </recommendedName>
</protein>
<dbReference type="GO" id="GO:0005789">
    <property type="term" value="C:endoplasmic reticulum membrane"/>
    <property type="evidence" value="ECO:0007669"/>
    <property type="project" value="UniProtKB-SubCell"/>
</dbReference>
<feature type="transmembrane region" description="Helical" evidence="10">
    <location>
        <begin position="97"/>
        <end position="114"/>
    </location>
</feature>
<name>A0A1A0HIT4_9ASCO</name>
<feature type="transmembrane region" description="Helical" evidence="10">
    <location>
        <begin position="150"/>
        <end position="175"/>
    </location>
</feature>
<keyword evidence="4 10" id="KW-0489">Methyltransferase</keyword>
<proteinExistence type="inferred from homology"/>